<dbReference type="AlphaFoldDB" id="C5BIN2"/>
<dbReference type="OrthoDB" id="7266652at2"/>
<dbReference type="Gene3D" id="3.90.1520.10">
    <property type="entry name" value="H-NOX domain"/>
    <property type="match status" value="1"/>
</dbReference>
<dbReference type="KEGG" id="ttu:TERTU_2004"/>
<sequence length="183" mass="20613">MKGIIFTVFSDFVASSYGADQLDYLLDTCDLPSGAAYTSVGNYPFAELQTLFDGLCQAQNIELSEAHRLYGHHLAGAFVTQYTVFFQEVHDTFALLRNIDNHIHVEVRKLNPTAELPRFAYEQSEPDKLTLIYSSPRKLGDMVVGLIEAASGYYKEVIQIERKSQMDASSESEYFFLTRLSDG</sequence>
<evidence type="ECO:0000259" key="1">
    <source>
        <dbReference type="Pfam" id="PF07700"/>
    </source>
</evidence>
<dbReference type="HOGENOM" id="CLU_079260_1_1_6"/>
<feature type="domain" description="Heme NO-binding" evidence="1">
    <location>
        <begin position="2"/>
        <end position="161"/>
    </location>
</feature>
<organism evidence="2 3">
    <name type="scientific">Teredinibacter turnerae (strain ATCC 39867 / T7901)</name>
    <dbReference type="NCBI Taxonomy" id="377629"/>
    <lineage>
        <taxon>Bacteria</taxon>
        <taxon>Pseudomonadati</taxon>
        <taxon>Pseudomonadota</taxon>
        <taxon>Gammaproteobacteria</taxon>
        <taxon>Cellvibrionales</taxon>
        <taxon>Cellvibrionaceae</taxon>
        <taxon>Teredinibacter</taxon>
    </lineage>
</organism>
<dbReference type="STRING" id="377629.TERTU_2004"/>
<dbReference type="InterPro" id="IPR011644">
    <property type="entry name" value="Heme_NO-bd"/>
</dbReference>
<dbReference type="EMBL" id="CP001614">
    <property type="protein sequence ID" value="ACR11939.1"/>
    <property type="molecule type" value="Genomic_DNA"/>
</dbReference>
<dbReference type="GO" id="GO:0020037">
    <property type="term" value="F:heme binding"/>
    <property type="evidence" value="ECO:0007669"/>
    <property type="project" value="InterPro"/>
</dbReference>
<dbReference type="RefSeq" id="WP_015818051.1">
    <property type="nucleotide sequence ID" value="NC_012997.1"/>
</dbReference>
<accession>C5BIN2</accession>
<protein>
    <submittedName>
        <fullName evidence="2">Heme NO binding domain protein</fullName>
    </submittedName>
</protein>
<name>C5BIN2_TERTT</name>
<dbReference type="InterPro" id="IPR038158">
    <property type="entry name" value="H-NOX_domain_sf"/>
</dbReference>
<proteinExistence type="predicted"/>
<dbReference type="SUPFAM" id="SSF111126">
    <property type="entry name" value="Ligand-binding domain in the NO signalling and Golgi transport"/>
    <property type="match status" value="1"/>
</dbReference>
<reference evidence="2 3" key="1">
    <citation type="journal article" date="2009" name="PLoS ONE">
        <title>The complete genome of Teredinibacter turnerae T7901: an intracellular endosymbiont of marine wood-boring bivalves (shipworms).</title>
        <authorList>
            <person name="Yang J.C."/>
            <person name="Madupu R."/>
            <person name="Durkin A.S."/>
            <person name="Ekborg N.A."/>
            <person name="Pedamallu C.S."/>
            <person name="Hostetler J.B."/>
            <person name="Radune D."/>
            <person name="Toms B.S."/>
            <person name="Henrissat B."/>
            <person name="Coutinho P.M."/>
            <person name="Schwarz S."/>
            <person name="Field L."/>
            <person name="Trindade-Silva A.E."/>
            <person name="Soares C.A.G."/>
            <person name="Elshahawi S."/>
            <person name="Hanora A."/>
            <person name="Schmidt E.W."/>
            <person name="Haygood M.G."/>
            <person name="Posfai J."/>
            <person name="Benner J."/>
            <person name="Madinger C."/>
            <person name="Nove J."/>
            <person name="Anton B."/>
            <person name="Chaudhary K."/>
            <person name="Foster J."/>
            <person name="Holman A."/>
            <person name="Kumar S."/>
            <person name="Lessard P.A."/>
            <person name="Luyten Y.A."/>
            <person name="Slatko B."/>
            <person name="Wood N."/>
            <person name="Wu B."/>
            <person name="Teplitski M."/>
            <person name="Mougous J.D."/>
            <person name="Ward N."/>
            <person name="Eisen J.A."/>
            <person name="Badger J.H."/>
            <person name="Distel D.L."/>
        </authorList>
    </citation>
    <scope>NUCLEOTIDE SEQUENCE [LARGE SCALE GENOMIC DNA]</scope>
    <source>
        <strain evidence="3">ATCC 39867 / T7901</strain>
    </source>
</reference>
<dbReference type="eggNOG" id="COG1719">
    <property type="taxonomic scope" value="Bacteria"/>
</dbReference>
<gene>
    <name evidence="2" type="ordered locus">TERTU_2004</name>
</gene>
<dbReference type="InterPro" id="IPR024096">
    <property type="entry name" value="NO_sig/Golgi_transp_ligand-bd"/>
</dbReference>
<dbReference type="Proteomes" id="UP000009080">
    <property type="component" value="Chromosome"/>
</dbReference>
<evidence type="ECO:0000313" key="3">
    <source>
        <dbReference type="Proteomes" id="UP000009080"/>
    </source>
</evidence>
<keyword evidence="3" id="KW-1185">Reference proteome</keyword>
<dbReference type="Pfam" id="PF07700">
    <property type="entry name" value="HNOB"/>
    <property type="match status" value="1"/>
</dbReference>
<evidence type="ECO:0000313" key="2">
    <source>
        <dbReference type="EMBL" id="ACR11939.1"/>
    </source>
</evidence>